<feature type="active site" description="Proton acceptor" evidence="4">
    <location>
        <position position="246"/>
    </location>
</feature>
<dbReference type="SUPFAM" id="SSF52151">
    <property type="entry name" value="FabD/lysophospholipase-like"/>
    <property type="match status" value="1"/>
</dbReference>
<gene>
    <name evidence="7" type="ORF">CO711_18585</name>
</gene>
<dbReference type="PANTHER" id="PTHR14226:SF29">
    <property type="entry name" value="NEUROPATHY TARGET ESTERASE SWS"/>
    <property type="match status" value="1"/>
</dbReference>
<keyword evidence="5" id="KW-1133">Transmembrane helix</keyword>
<dbReference type="InterPro" id="IPR016035">
    <property type="entry name" value="Acyl_Trfase/lysoPLipase"/>
</dbReference>
<dbReference type="PROSITE" id="PS51635">
    <property type="entry name" value="PNPLA"/>
    <property type="match status" value="1"/>
</dbReference>
<dbReference type="InterPro" id="IPR050301">
    <property type="entry name" value="NTE"/>
</dbReference>
<feature type="short sequence motif" description="GXGXXG" evidence="4">
    <location>
        <begin position="26"/>
        <end position="31"/>
    </location>
</feature>
<name>A0ABM6NZU0_BURCE</name>
<dbReference type="RefSeq" id="WP_080982014.1">
    <property type="nucleotide sequence ID" value="NZ_BCNU01000079.1"/>
</dbReference>
<evidence type="ECO:0000313" key="8">
    <source>
        <dbReference type="Proteomes" id="UP000218103"/>
    </source>
</evidence>
<protein>
    <recommendedName>
        <fullName evidence="6">PNPLA domain-containing protein</fullName>
    </recommendedName>
</protein>
<dbReference type="PANTHER" id="PTHR14226">
    <property type="entry name" value="NEUROPATHY TARGET ESTERASE/SWISS CHEESE D.MELANOGASTER"/>
    <property type="match status" value="1"/>
</dbReference>
<feature type="transmembrane region" description="Helical" evidence="5">
    <location>
        <begin position="88"/>
        <end position="112"/>
    </location>
</feature>
<feature type="active site" description="Nucleophile" evidence="4">
    <location>
        <position position="56"/>
    </location>
</feature>
<dbReference type="Pfam" id="PF01734">
    <property type="entry name" value="Patatin"/>
    <property type="match status" value="1"/>
</dbReference>
<keyword evidence="3 4" id="KW-0443">Lipid metabolism</keyword>
<evidence type="ECO:0000256" key="4">
    <source>
        <dbReference type="PROSITE-ProRule" id="PRU01161"/>
    </source>
</evidence>
<evidence type="ECO:0000256" key="2">
    <source>
        <dbReference type="ARBA" id="ARBA00022963"/>
    </source>
</evidence>
<feature type="transmembrane region" description="Helical" evidence="5">
    <location>
        <begin position="124"/>
        <end position="143"/>
    </location>
</feature>
<geneLocation type="plasmid" evidence="7 8">
    <name>unnamed1</name>
</geneLocation>
<keyword evidence="5" id="KW-0472">Membrane</keyword>
<feature type="domain" description="PNPLA" evidence="6">
    <location>
        <begin position="22"/>
        <end position="259"/>
    </location>
</feature>
<evidence type="ECO:0000259" key="6">
    <source>
        <dbReference type="PROSITE" id="PS51635"/>
    </source>
</evidence>
<evidence type="ECO:0000256" key="5">
    <source>
        <dbReference type="SAM" id="Phobius"/>
    </source>
</evidence>
<evidence type="ECO:0000256" key="3">
    <source>
        <dbReference type="ARBA" id="ARBA00023098"/>
    </source>
</evidence>
<feature type="short sequence motif" description="GXSXG" evidence="4">
    <location>
        <begin position="54"/>
        <end position="58"/>
    </location>
</feature>
<keyword evidence="7" id="KW-0614">Plasmid</keyword>
<dbReference type="InterPro" id="IPR002641">
    <property type="entry name" value="PNPLA_dom"/>
</dbReference>
<evidence type="ECO:0000256" key="1">
    <source>
        <dbReference type="ARBA" id="ARBA00022801"/>
    </source>
</evidence>
<evidence type="ECO:0000313" key="7">
    <source>
        <dbReference type="EMBL" id="ATF79494.1"/>
    </source>
</evidence>
<dbReference type="EMBL" id="CP023519">
    <property type="protein sequence ID" value="ATF79494.1"/>
    <property type="molecule type" value="Genomic_DNA"/>
</dbReference>
<dbReference type="Proteomes" id="UP000218103">
    <property type="component" value="Plasmid unnamed1"/>
</dbReference>
<keyword evidence="8" id="KW-1185">Reference proteome</keyword>
<keyword evidence="2 4" id="KW-0442">Lipid degradation</keyword>
<proteinExistence type="predicted"/>
<reference evidence="8" key="1">
    <citation type="submission" date="2017-09" db="EMBL/GenBank/DDBJ databases">
        <title>FDA dAtabase for Regulatory Grade micrObial Sequences (FDA-ARGOS): Supporting development and validation of Infectious Disease Dx tests.</title>
        <authorList>
            <person name="Minogue T."/>
            <person name="Wolcott M."/>
            <person name="Wasieloski L."/>
            <person name="Aguilar W."/>
            <person name="Moore D."/>
            <person name="Tallon L.J."/>
            <person name="Sadzewicz L."/>
            <person name="Ott S."/>
            <person name="Zhao X."/>
            <person name="Nagaraj S."/>
            <person name="Vavikolanu K."/>
            <person name="Aluvathingal J."/>
            <person name="Nadendla S."/>
            <person name="Sichtig H."/>
        </authorList>
    </citation>
    <scope>NUCLEOTIDE SEQUENCE [LARGE SCALE GENOMIC DNA]</scope>
    <source>
        <strain evidence="8">FDAARGOS_388</strain>
        <plasmid evidence="8">unnamed1</plasmid>
    </source>
</reference>
<sequence length="416" mass="45145">MSDFWKHEARGAINGDRWQSCICIQGGGAKGAWEAGVLAELIESGAIKPTAMFGTSAGAINALWASTAPTDKVAAHMLSHWLAFARRIALVASCFLGGVFLTAAALVASRWLAFPGWIAVAGRWYFHLLLCLLLLLPILGFTARLRLIDRIPGVFPIRWAARMLPSVETCASWYCYFCMADVAVNEQPPAWDWGRLATFSIAKGNRHAELMQGEHPPLDARIAAMTSAALPGLFRSLRVGDRRLLDGGLEANLPAGYIMSNGTAGGNSIICIVPKPLSLLDAENHVDYRVLRFLHDICAEQQEGRSNPAASIVGASVRYPVLVIAPKEKLQSGLVGGFFRPKLLRAEFETGRRSGVEMKIAMTCFERGSETALDGYLLETLSLPPIGEHPPSPGLLALWMNARWIVKTPSLASLLD</sequence>
<feature type="short sequence motif" description="DGA/G" evidence="4">
    <location>
        <begin position="246"/>
        <end position="248"/>
    </location>
</feature>
<keyword evidence="1 4" id="KW-0378">Hydrolase</keyword>
<accession>A0ABM6NZU0</accession>
<keyword evidence="5" id="KW-0812">Transmembrane</keyword>
<organism evidence="7 8">
    <name type="scientific">Burkholderia cepacia</name>
    <name type="common">Pseudomonas cepacia</name>
    <dbReference type="NCBI Taxonomy" id="292"/>
    <lineage>
        <taxon>Bacteria</taxon>
        <taxon>Pseudomonadati</taxon>
        <taxon>Pseudomonadota</taxon>
        <taxon>Betaproteobacteria</taxon>
        <taxon>Burkholderiales</taxon>
        <taxon>Burkholderiaceae</taxon>
        <taxon>Burkholderia</taxon>
        <taxon>Burkholderia cepacia complex</taxon>
    </lineage>
</organism>
<dbReference type="Gene3D" id="3.40.1090.10">
    <property type="entry name" value="Cytosolic phospholipase A2 catalytic domain"/>
    <property type="match status" value="2"/>
</dbReference>